<dbReference type="Proteomes" id="UP000184267">
    <property type="component" value="Unassembled WGS sequence"/>
</dbReference>
<dbReference type="AlphaFoldDB" id="A0A1M2VVG1"/>
<feature type="region of interest" description="Disordered" evidence="1">
    <location>
        <begin position="75"/>
        <end position="174"/>
    </location>
</feature>
<feature type="compositionally biased region" description="Basic residues" evidence="1">
    <location>
        <begin position="148"/>
        <end position="161"/>
    </location>
</feature>
<keyword evidence="3" id="KW-1185">Reference proteome</keyword>
<proteinExistence type="predicted"/>
<evidence type="ECO:0000313" key="3">
    <source>
        <dbReference type="Proteomes" id="UP000184267"/>
    </source>
</evidence>
<reference evidence="2 3" key="1">
    <citation type="submission" date="2016-10" db="EMBL/GenBank/DDBJ databases">
        <title>Genome sequence of the basidiomycete white-rot fungus Trametes pubescens.</title>
        <authorList>
            <person name="Makela M.R."/>
            <person name="Granchi Z."/>
            <person name="Peng M."/>
            <person name="De Vries R.P."/>
            <person name="Grigoriev I."/>
            <person name="Riley R."/>
            <person name="Hilden K."/>
        </authorList>
    </citation>
    <scope>NUCLEOTIDE SEQUENCE [LARGE SCALE GENOMIC DNA]</scope>
    <source>
        <strain evidence="2 3">FBCC735</strain>
    </source>
</reference>
<dbReference type="EMBL" id="MNAD01000628">
    <property type="protein sequence ID" value="OJT11516.1"/>
    <property type="molecule type" value="Genomic_DNA"/>
</dbReference>
<evidence type="ECO:0000256" key="1">
    <source>
        <dbReference type="SAM" id="MobiDB-lite"/>
    </source>
</evidence>
<name>A0A1M2VVG1_TRAPU</name>
<protein>
    <submittedName>
        <fullName evidence="2">Uncharacterized protein</fullName>
    </submittedName>
</protein>
<feature type="compositionally biased region" description="Low complexity" evidence="1">
    <location>
        <begin position="110"/>
        <end position="131"/>
    </location>
</feature>
<gene>
    <name evidence="2" type="ORF">TRAPUB_11934</name>
</gene>
<accession>A0A1M2VVG1</accession>
<organism evidence="2 3">
    <name type="scientific">Trametes pubescens</name>
    <name type="common">White-rot fungus</name>
    <dbReference type="NCBI Taxonomy" id="154538"/>
    <lineage>
        <taxon>Eukaryota</taxon>
        <taxon>Fungi</taxon>
        <taxon>Dikarya</taxon>
        <taxon>Basidiomycota</taxon>
        <taxon>Agaricomycotina</taxon>
        <taxon>Agaricomycetes</taxon>
        <taxon>Polyporales</taxon>
        <taxon>Polyporaceae</taxon>
        <taxon>Trametes</taxon>
    </lineage>
</organism>
<comment type="caution">
    <text evidence="2">The sequence shown here is derived from an EMBL/GenBank/DDBJ whole genome shotgun (WGS) entry which is preliminary data.</text>
</comment>
<feature type="compositionally biased region" description="Pro residues" evidence="1">
    <location>
        <begin position="80"/>
        <end position="96"/>
    </location>
</feature>
<evidence type="ECO:0000313" key="2">
    <source>
        <dbReference type="EMBL" id="OJT11516.1"/>
    </source>
</evidence>
<sequence length="239" mass="25347">MLQVLLGPRRLSKWRVASYVARAASRNTVANRARALQTRAGRVFLPYGVIRPDFDASPLVEHALCDPSEGVDHWDLEPLTPLPSRSPSPTLPPHHSPPFNCSPHPPLGVATSQAGLSSSAAAPAVAGGRQARCSPQGAPANAGQRPNNRAKRGKAARRTAKRAAEKKDALSRNAPAPLAKHVECAAPLPVRVDISSLPIAKGGFVGVRQAGEQLIEGVKTLEELGEEGYACHNWDGRCV</sequence>